<comment type="caution">
    <text evidence="2">The sequence shown here is derived from an EMBL/GenBank/DDBJ whole genome shotgun (WGS) entry which is preliminary data.</text>
</comment>
<dbReference type="Gene3D" id="3.40.720.10">
    <property type="entry name" value="Alkaline Phosphatase, subunit A"/>
    <property type="match status" value="1"/>
</dbReference>
<accession>A0A5J5LJE6</accession>
<evidence type="ECO:0008006" key="4">
    <source>
        <dbReference type="Google" id="ProtNLM"/>
    </source>
</evidence>
<name>A0A5J5LJE6_HALHI</name>
<organism evidence="2 3">
    <name type="scientific">Haloarcula hispanica</name>
    <dbReference type="NCBI Taxonomy" id="51589"/>
    <lineage>
        <taxon>Archaea</taxon>
        <taxon>Methanobacteriati</taxon>
        <taxon>Methanobacteriota</taxon>
        <taxon>Stenosarchaea group</taxon>
        <taxon>Halobacteria</taxon>
        <taxon>Halobacteriales</taxon>
        <taxon>Haloarculaceae</taxon>
        <taxon>Haloarcula</taxon>
    </lineage>
</organism>
<feature type="compositionally biased region" description="Low complexity" evidence="1">
    <location>
        <begin position="300"/>
        <end position="309"/>
    </location>
</feature>
<sequence length="325" mass="36097">MVLVVLGLDALDPELVDSESHQHLTLNSHHSIDTINSVEGEPSTHELWPTIITGLKPQEHGLVLDDGVAWENPFFRAGSSLADYLLPSGLQTRIGAWLLNNTEADAFRTPATYYSENNLPTVFDGRESAAIGIPNYVVDPDSEDREHMLRRNMGDFFKRDPDAQGGHTSADLATFYEQCMEMAMIRIARARRSLRSRQYELVFAYTSGLDLIGHVSHSHPARQQRAYSELDEFVGELRTDMSETDELLLVSDHGLQDGVHTNEAMVSCTSESIIENIESVLDVKAAVKNELASNAHTDSTDSSTTGTDITDSEEVREQLEDLGYM</sequence>
<dbReference type="Proteomes" id="UP000326244">
    <property type="component" value="Unassembled WGS sequence"/>
</dbReference>
<evidence type="ECO:0000256" key="1">
    <source>
        <dbReference type="SAM" id="MobiDB-lite"/>
    </source>
</evidence>
<dbReference type="InterPro" id="IPR002591">
    <property type="entry name" value="Phosphodiest/P_Trfase"/>
</dbReference>
<evidence type="ECO:0000313" key="3">
    <source>
        <dbReference type="Proteomes" id="UP000326244"/>
    </source>
</evidence>
<dbReference type="SUPFAM" id="SSF53649">
    <property type="entry name" value="Alkaline phosphatase-like"/>
    <property type="match status" value="1"/>
</dbReference>
<proteinExistence type="predicted"/>
<dbReference type="InterPro" id="IPR017850">
    <property type="entry name" value="Alkaline_phosphatase_core_sf"/>
</dbReference>
<dbReference type="Pfam" id="PF01663">
    <property type="entry name" value="Phosphodiest"/>
    <property type="match status" value="1"/>
</dbReference>
<protein>
    <recommendedName>
        <fullName evidence="4">Type I phosphodiesterase/nucleotide pyrophosphatase</fullName>
    </recommendedName>
</protein>
<reference evidence="2 3" key="1">
    <citation type="submission" date="2018-11" db="EMBL/GenBank/DDBJ databases">
        <title>Genomic analysis of Haloarcula hispanica CBA1121.</title>
        <authorList>
            <person name="Kim Y.B."/>
            <person name="Roh S.W."/>
        </authorList>
    </citation>
    <scope>NUCLEOTIDE SEQUENCE [LARGE SCALE GENOMIC DNA]</scope>
    <source>
        <strain evidence="2 3">CBA1121</strain>
    </source>
</reference>
<gene>
    <name evidence="2" type="ORF">EGO51_06835</name>
</gene>
<feature type="region of interest" description="Disordered" evidence="1">
    <location>
        <begin position="294"/>
        <end position="313"/>
    </location>
</feature>
<dbReference type="AlphaFoldDB" id="A0A5J5LJE6"/>
<evidence type="ECO:0000313" key="2">
    <source>
        <dbReference type="EMBL" id="KAA9409525.1"/>
    </source>
</evidence>
<dbReference type="EMBL" id="RQWK01000001">
    <property type="protein sequence ID" value="KAA9409525.1"/>
    <property type="molecule type" value="Genomic_DNA"/>
</dbReference>
<dbReference type="RefSeq" id="WP_151103257.1">
    <property type="nucleotide sequence ID" value="NZ_RQWK01000001.1"/>
</dbReference>